<sequence length="137" mass="15731">MYNHHSFFLDPFVIHQQASTQDLSIFRISLFSQAQSDRPEGLGNNRIQHFRGNIIYKGRNTKVARAALSIHRIFIICIWSTTLQSSADNIDYVKTLPLIRLSFVINHFNSDRSNHHSGKLRDGLNRFPRCSEDSCAA</sequence>
<dbReference type="Proteomes" id="UP001595075">
    <property type="component" value="Unassembled WGS sequence"/>
</dbReference>
<protein>
    <submittedName>
        <fullName evidence="1">Uncharacterized protein</fullName>
    </submittedName>
</protein>
<gene>
    <name evidence="1" type="ORF">VTL71DRAFT_15246</name>
</gene>
<evidence type="ECO:0000313" key="2">
    <source>
        <dbReference type="Proteomes" id="UP001595075"/>
    </source>
</evidence>
<organism evidence="1 2">
    <name type="scientific">Oculimacula yallundae</name>
    <dbReference type="NCBI Taxonomy" id="86028"/>
    <lineage>
        <taxon>Eukaryota</taxon>
        <taxon>Fungi</taxon>
        <taxon>Dikarya</taxon>
        <taxon>Ascomycota</taxon>
        <taxon>Pezizomycotina</taxon>
        <taxon>Leotiomycetes</taxon>
        <taxon>Helotiales</taxon>
        <taxon>Ploettnerulaceae</taxon>
        <taxon>Oculimacula</taxon>
    </lineage>
</organism>
<evidence type="ECO:0000313" key="1">
    <source>
        <dbReference type="EMBL" id="KAL2068908.1"/>
    </source>
</evidence>
<comment type="caution">
    <text evidence="1">The sequence shown here is derived from an EMBL/GenBank/DDBJ whole genome shotgun (WGS) entry which is preliminary data.</text>
</comment>
<reference evidence="1 2" key="1">
    <citation type="journal article" date="2024" name="Commun. Biol.">
        <title>Comparative genomic analysis of thermophilic fungi reveals convergent evolutionary adaptations and gene losses.</title>
        <authorList>
            <person name="Steindorff A.S."/>
            <person name="Aguilar-Pontes M.V."/>
            <person name="Robinson A.J."/>
            <person name="Andreopoulos B."/>
            <person name="LaButti K."/>
            <person name="Kuo A."/>
            <person name="Mondo S."/>
            <person name="Riley R."/>
            <person name="Otillar R."/>
            <person name="Haridas S."/>
            <person name="Lipzen A."/>
            <person name="Grimwood J."/>
            <person name="Schmutz J."/>
            <person name="Clum A."/>
            <person name="Reid I.D."/>
            <person name="Moisan M.C."/>
            <person name="Butler G."/>
            <person name="Nguyen T.T.M."/>
            <person name="Dewar K."/>
            <person name="Conant G."/>
            <person name="Drula E."/>
            <person name="Henrissat B."/>
            <person name="Hansel C."/>
            <person name="Singer S."/>
            <person name="Hutchinson M.I."/>
            <person name="de Vries R.P."/>
            <person name="Natvig D.O."/>
            <person name="Powell A.J."/>
            <person name="Tsang A."/>
            <person name="Grigoriev I.V."/>
        </authorList>
    </citation>
    <scope>NUCLEOTIDE SEQUENCE [LARGE SCALE GENOMIC DNA]</scope>
    <source>
        <strain evidence="1 2">CBS 494.80</strain>
    </source>
</reference>
<accession>A0ABR4CG54</accession>
<dbReference type="EMBL" id="JAZHXI010000008">
    <property type="protein sequence ID" value="KAL2068908.1"/>
    <property type="molecule type" value="Genomic_DNA"/>
</dbReference>
<proteinExistence type="predicted"/>
<name>A0ABR4CG54_9HELO</name>
<keyword evidence="2" id="KW-1185">Reference proteome</keyword>